<dbReference type="InterPro" id="IPR031717">
    <property type="entry name" value="ODO-1/KGD_C"/>
</dbReference>
<reference evidence="7 9" key="2">
    <citation type="journal article" date="2013" name="Nature">
        <title>Insights into bilaterian evolution from three spiralian genomes.</title>
        <authorList>
            <person name="Simakov O."/>
            <person name="Marletaz F."/>
            <person name="Cho S.J."/>
            <person name="Edsinger-Gonzales E."/>
            <person name="Havlak P."/>
            <person name="Hellsten U."/>
            <person name="Kuo D.H."/>
            <person name="Larsson T."/>
            <person name="Lv J."/>
            <person name="Arendt D."/>
            <person name="Savage R."/>
            <person name="Osoegawa K."/>
            <person name="de Jong P."/>
            <person name="Grimwood J."/>
            <person name="Chapman J.A."/>
            <person name="Shapiro H."/>
            <person name="Aerts A."/>
            <person name="Otillar R.P."/>
            <person name="Terry A.Y."/>
            <person name="Boore J.L."/>
            <person name="Grigoriev I.V."/>
            <person name="Lindberg D.R."/>
            <person name="Seaver E.C."/>
            <person name="Weisblat D.A."/>
            <person name="Putnam N.H."/>
            <person name="Rokhsar D.S."/>
        </authorList>
    </citation>
    <scope>NUCLEOTIDE SEQUENCE</scope>
    <source>
        <strain evidence="7 9">I ESC-2004</strain>
    </source>
</reference>
<dbReference type="FunCoup" id="R7TK32">
    <property type="interactions" value="270"/>
</dbReference>
<dbReference type="Pfam" id="PF02779">
    <property type="entry name" value="Transket_pyr"/>
    <property type="match status" value="1"/>
</dbReference>
<dbReference type="Gene3D" id="3.40.50.12470">
    <property type="match status" value="1"/>
</dbReference>
<keyword evidence="3" id="KW-0809">Transit peptide</keyword>
<evidence type="ECO:0000256" key="3">
    <source>
        <dbReference type="ARBA" id="ARBA00022946"/>
    </source>
</evidence>
<dbReference type="CDD" id="cd02016">
    <property type="entry name" value="TPP_E1_OGDC_like"/>
    <property type="match status" value="1"/>
</dbReference>
<evidence type="ECO:0000256" key="2">
    <source>
        <dbReference type="ARBA" id="ARBA00006936"/>
    </source>
</evidence>
<dbReference type="GO" id="GO:0016624">
    <property type="term" value="F:oxidoreductase activity, acting on the aldehyde or oxo group of donors, disulfide as acceptor"/>
    <property type="evidence" value="ECO:0007669"/>
    <property type="project" value="InterPro"/>
</dbReference>
<dbReference type="AlphaFoldDB" id="R7TK32"/>
<dbReference type="Gene3D" id="3.40.50.11610">
    <property type="entry name" value="Multifunctional 2-oxoglutarate metabolism enzyme, C-terminal domain"/>
    <property type="match status" value="1"/>
</dbReference>
<dbReference type="Gene3D" id="1.10.287.1150">
    <property type="entry name" value="TPP helical domain"/>
    <property type="match status" value="1"/>
</dbReference>
<dbReference type="NCBIfam" id="NF008907">
    <property type="entry name" value="PRK12270.1"/>
    <property type="match status" value="1"/>
</dbReference>
<dbReference type="OrthoDB" id="413077at2759"/>
<dbReference type="HOGENOM" id="CLU_004709_1_0_1"/>
<dbReference type="EMBL" id="AMQN01000298">
    <property type="status" value="NOT_ANNOTATED_CDS"/>
    <property type="molecule type" value="Genomic_DNA"/>
</dbReference>
<evidence type="ECO:0000313" key="8">
    <source>
        <dbReference type="EnsemblMetazoa" id="CapteP182291"/>
    </source>
</evidence>
<dbReference type="InterPro" id="IPR005475">
    <property type="entry name" value="Transketolase-like_Pyr-bd"/>
</dbReference>
<dbReference type="PIRSF" id="PIRSF000157">
    <property type="entry name" value="Oxoglu_dh_E1"/>
    <property type="match status" value="1"/>
</dbReference>
<dbReference type="Pfam" id="PF16870">
    <property type="entry name" value="OxoGdeHyase_C"/>
    <property type="match status" value="1"/>
</dbReference>
<dbReference type="PANTHER" id="PTHR23152">
    <property type="entry name" value="2-OXOGLUTARATE DEHYDROGENASE"/>
    <property type="match status" value="1"/>
</dbReference>
<comment type="cofactor">
    <cofactor evidence="1">
        <name>thiamine diphosphate</name>
        <dbReference type="ChEBI" id="CHEBI:58937"/>
    </cofactor>
</comment>
<dbReference type="NCBIfam" id="TIGR00239">
    <property type="entry name" value="2oxo_dh_E1"/>
    <property type="match status" value="1"/>
</dbReference>
<sequence length="925" mass="102942">MSALLCLKSRYSALLRCGRAVTSVQQNYHADQGIYGFKPRQSSDFTVSENVLNNRSKNSNLVRLVQAYRKHGHQKASTDPLGLKQPAAPLELDPSWYGLSATDSSVHNLQGILSTGHNEANTAQVIDLLENTYCGAMATEFQHISSLEAREWFAENFESIQQQSLTQGEQIHLAQVMLKSQAFDIFLANKFPTVKRYGGEGAESALGFYDELFRLAAADGISDVIMCIAHRGRLNLLTCLLQYPPVEMFRKMKGKREFPDDVVGNGDVLSHLFASVDLQYDENNVHVTMSPCPSHLESVNAVCAGKTRARAQYKRTGDYAPAEQTDARVGDDQLCFQIHGDAAFSGQGIVMELLAMAEVPHYSVGGTIHLIVNNQIGFTTPNERAKSSENASDIGKMTDTPVIRVNGDHPEEVIKACKLALAYRQKFRKDVIVDYICFRRWGHNEMDDPSFTNPIMYKAIKNRQSIPDLYAKQLIDSGVCQEEELTNVVKEWNAELSSHLTQIESYVPKAYHLERQWSGYIQAPQHISRWDTGVPADILRYVGAKSVSTPEDFPTHPHLVKTHVDRRLQKMQTGSDLDWATAEALAMGSLLYQGYNVRISGQDVGRGTFSHRHCMLVDSETGHAYIPLNNLKDSQEAFLEVGNSILSEEAVLGFEYGFSIDNPKVLAIWEAQFGDFFNGAQIMIDTLVSGGETKWLTQSGLVMLLPHGYDGAGPEHTTCRIERFLQLTDSSETSVDGENINLQFANPTTPAQYFHLLRRQMLRNFRKPLVIAAPKVMLRHPSCVSSLADMAPGSTFEPVISDLSVDAGSVKKVLLVSGKHYFALMNERETRGLKDTAIVRLEALCPFPAAEIQSALSKFTNAQEFVWSQEEHRNQGAWSFVNPRFENILGVKLQYAGRDVAPTPATGVGEIHQLEVKQILDAAFL</sequence>
<dbReference type="Proteomes" id="UP000014760">
    <property type="component" value="Unassembled WGS sequence"/>
</dbReference>
<dbReference type="STRING" id="283909.R7TK32"/>
<accession>R7TK32</accession>
<keyword evidence="4" id="KW-0560">Oxidoreductase</keyword>
<gene>
    <name evidence="7" type="ORF">CAPTEDRAFT_182291</name>
</gene>
<name>R7TK32_CAPTE</name>
<proteinExistence type="inferred from homology"/>
<dbReference type="Gene3D" id="3.40.50.970">
    <property type="match status" value="1"/>
</dbReference>
<evidence type="ECO:0000259" key="6">
    <source>
        <dbReference type="SMART" id="SM00861"/>
    </source>
</evidence>
<reference evidence="8" key="3">
    <citation type="submission" date="2015-06" db="UniProtKB">
        <authorList>
            <consortium name="EnsemblMetazoa"/>
        </authorList>
    </citation>
    <scope>IDENTIFICATION</scope>
</reference>
<reference evidence="9" key="1">
    <citation type="submission" date="2012-12" db="EMBL/GenBank/DDBJ databases">
        <authorList>
            <person name="Hellsten U."/>
            <person name="Grimwood J."/>
            <person name="Chapman J.A."/>
            <person name="Shapiro H."/>
            <person name="Aerts A."/>
            <person name="Otillar R.P."/>
            <person name="Terry A.Y."/>
            <person name="Boore J.L."/>
            <person name="Simakov O."/>
            <person name="Marletaz F."/>
            <person name="Cho S.-J."/>
            <person name="Edsinger-Gonzales E."/>
            <person name="Havlak P."/>
            <person name="Kuo D.-H."/>
            <person name="Larsson T."/>
            <person name="Lv J."/>
            <person name="Arendt D."/>
            <person name="Savage R."/>
            <person name="Osoegawa K."/>
            <person name="de Jong P."/>
            <person name="Lindberg D.R."/>
            <person name="Seaver E.C."/>
            <person name="Weisblat D.A."/>
            <person name="Putnam N.H."/>
            <person name="Grigoriev I.V."/>
            <person name="Rokhsar D.S."/>
        </authorList>
    </citation>
    <scope>NUCLEOTIDE SEQUENCE</scope>
    <source>
        <strain evidence="9">I ESC-2004</strain>
    </source>
</reference>
<dbReference type="InterPro" id="IPR042179">
    <property type="entry name" value="KGD_C_sf"/>
</dbReference>
<dbReference type="SMART" id="SM00861">
    <property type="entry name" value="Transket_pyr"/>
    <property type="match status" value="1"/>
</dbReference>
<dbReference type="Pfam" id="PF00676">
    <property type="entry name" value="E1_dh"/>
    <property type="match status" value="1"/>
</dbReference>
<keyword evidence="5" id="KW-0786">Thiamine pyrophosphate</keyword>
<feature type="domain" description="Transketolase-like pyrimidine-binding" evidence="6">
    <location>
        <begin position="577"/>
        <end position="780"/>
    </location>
</feature>
<organism evidence="7">
    <name type="scientific">Capitella teleta</name>
    <name type="common">Polychaete worm</name>
    <dbReference type="NCBI Taxonomy" id="283909"/>
    <lineage>
        <taxon>Eukaryota</taxon>
        <taxon>Metazoa</taxon>
        <taxon>Spiralia</taxon>
        <taxon>Lophotrochozoa</taxon>
        <taxon>Annelida</taxon>
        <taxon>Polychaeta</taxon>
        <taxon>Sedentaria</taxon>
        <taxon>Scolecida</taxon>
        <taxon>Capitellidae</taxon>
        <taxon>Capitella</taxon>
    </lineage>
</organism>
<dbReference type="EMBL" id="KB309537">
    <property type="protein sequence ID" value="ELT94079.1"/>
    <property type="molecule type" value="Genomic_DNA"/>
</dbReference>
<protein>
    <recommendedName>
        <fullName evidence="6">Transketolase-like pyrimidine-binding domain-containing protein</fullName>
    </recommendedName>
</protein>
<evidence type="ECO:0000313" key="7">
    <source>
        <dbReference type="EMBL" id="ELT94079.1"/>
    </source>
</evidence>
<dbReference type="NCBIfam" id="NF006914">
    <property type="entry name" value="PRK09404.1"/>
    <property type="match status" value="1"/>
</dbReference>
<evidence type="ECO:0000256" key="1">
    <source>
        <dbReference type="ARBA" id="ARBA00001964"/>
    </source>
</evidence>
<dbReference type="SUPFAM" id="SSF52518">
    <property type="entry name" value="Thiamin diphosphate-binding fold (THDP-binding)"/>
    <property type="match status" value="2"/>
</dbReference>
<dbReference type="GO" id="GO:0030976">
    <property type="term" value="F:thiamine pyrophosphate binding"/>
    <property type="evidence" value="ECO:0007669"/>
    <property type="project" value="InterPro"/>
</dbReference>
<dbReference type="InterPro" id="IPR001017">
    <property type="entry name" value="DH_E1"/>
</dbReference>
<evidence type="ECO:0000256" key="5">
    <source>
        <dbReference type="ARBA" id="ARBA00023052"/>
    </source>
</evidence>
<evidence type="ECO:0000256" key="4">
    <source>
        <dbReference type="ARBA" id="ARBA00023002"/>
    </source>
</evidence>
<dbReference type="InterPro" id="IPR029061">
    <property type="entry name" value="THDP-binding"/>
</dbReference>
<dbReference type="EnsemblMetazoa" id="CapteT182291">
    <property type="protein sequence ID" value="CapteP182291"/>
    <property type="gene ID" value="CapteG182291"/>
</dbReference>
<evidence type="ECO:0000313" key="9">
    <source>
        <dbReference type="Proteomes" id="UP000014760"/>
    </source>
</evidence>
<dbReference type="PANTHER" id="PTHR23152:SF4">
    <property type="entry name" value="2-OXOADIPATE DEHYDROGENASE COMPLEX COMPONENT E1"/>
    <property type="match status" value="1"/>
</dbReference>
<comment type="similarity">
    <text evidence="2">Belongs to the alpha-ketoglutarate dehydrogenase family.</text>
</comment>
<dbReference type="InterPro" id="IPR011603">
    <property type="entry name" value="2oxoglutarate_DH_E1"/>
</dbReference>
<dbReference type="OMA" id="PAQYYHV"/>
<keyword evidence="9" id="KW-1185">Reference proteome</keyword>